<dbReference type="EMBL" id="JACGCM010000715">
    <property type="protein sequence ID" value="KAF6167868.1"/>
    <property type="molecule type" value="Genomic_DNA"/>
</dbReference>
<protein>
    <submittedName>
        <fullName evidence="1">Uncharacterized protein</fullName>
    </submittedName>
</protein>
<gene>
    <name evidence="1" type="ORF">GIB67_027646</name>
</gene>
<accession>A0A7J7NLP5</accession>
<dbReference type="AlphaFoldDB" id="A0A7J7NLP5"/>
<proteinExistence type="predicted"/>
<evidence type="ECO:0000313" key="2">
    <source>
        <dbReference type="Proteomes" id="UP000541444"/>
    </source>
</evidence>
<sequence>VKAKYHVNPSTRLILGEDLKVFHGSNSSTPEWHEWSTYQTLGDALRLATLCFI</sequence>
<name>A0A7J7NLP5_9MAGN</name>
<evidence type="ECO:0000313" key="1">
    <source>
        <dbReference type="EMBL" id="KAF6167868.1"/>
    </source>
</evidence>
<organism evidence="1 2">
    <name type="scientific">Kingdonia uniflora</name>
    <dbReference type="NCBI Taxonomy" id="39325"/>
    <lineage>
        <taxon>Eukaryota</taxon>
        <taxon>Viridiplantae</taxon>
        <taxon>Streptophyta</taxon>
        <taxon>Embryophyta</taxon>
        <taxon>Tracheophyta</taxon>
        <taxon>Spermatophyta</taxon>
        <taxon>Magnoliopsida</taxon>
        <taxon>Ranunculales</taxon>
        <taxon>Circaeasteraceae</taxon>
        <taxon>Kingdonia</taxon>
    </lineage>
</organism>
<reference evidence="1 2" key="1">
    <citation type="journal article" date="2020" name="IScience">
        <title>Genome Sequencing of the Endangered Kingdonia uniflora (Circaeasteraceae, Ranunculales) Reveals Potential Mechanisms of Evolutionary Specialization.</title>
        <authorList>
            <person name="Sun Y."/>
            <person name="Deng T."/>
            <person name="Zhang A."/>
            <person name="Moore M.J."/>
            <person name="Landis J.B."/>
            <person name="Lin N."/>
            <person name="Zhang H."/>
            <person name="Zhang X."/>
            <person name="Huang J."/>
            <person name="Zhang X."/>
            <person name="Sun H."/>
            <person name="Wang H."/>
        </authorList>
    </citation>
    <scope>NUCLEOTIDE SEQUENCE [LARGE SCALE GENOMIC DNA]</scope>
    <source>
        <strain evidence="1">TB1705</strain>
        <tissue evidence="1">Leaf</tissue>
    </source>
</reference>
<feature type="non-terminal residue" evidence="1">
    <location>
        <position position="1"/>
    </location>
</feature>
<comment type="caution">
    <text evidence="1">The sequence shown here is derived from an EMBL/GenBank/DDBJ whole genome shotgun (WGS) entry which is preliminary data.</text>
</comment>
<dbReference type="Proteomes" id="UP000541444">
    <property type="component" value="Unassembled WGS sequence"/>
</dbReference>
<keyword evidence="2" id="KW-1185">Reference proteome</keyword>